<keyword evidence="2" id="KW-0645">Protease</keyword>
<dbReference type="PROSITE" id="PS51935">
    <property type="entry name" value="NLPC_P60"/>
    <property type="match status" value="1"/>
</dbReference>
<dbReference type="InterPro" id="IPR051794">
    <property type="entry name" value="PG_Endopeptidase_C40"/>
</dbReference>
<proteinExistence type="inferred from homology"/>
<name>A0A0E4H1X4_MYCLN</name>
<dbReference type="GO" id="GO:0006508">
    <property type="term" value="P:proteolysis"/>
    <property type="evidence" value="ECO:0007669"/>
    <property type="project" value="UniProtKB-KW"/>
</dbReference>
<evidence type="ECO:0000256" key="3">
    <source>
        <dbReference type="ARBA" id="ARBA00022801"/>
    </source>
</evidence>
<keyword evidence="4" id="KW-0788">Thiol protease</keyword>
<sequence>MVGGLDLVVARVGAALSRGHALFSPAPVDGSGVLAGSSVVLGSAAGRVGDGVQLMDAHGGFGRSYGDAGGRLAGRFAAAGGLDRVLGGIAGDAAGADGRGRGQSGEVVSAAGDDVARVGPYANTPAGQQALLQTLRDRVDEQRRVIAAYRQRDARLAAMVRQLSYGRGGGGGGLGSMLGGMPGGGGGGRGSGSGAGLGNLPVSQLVGLVRPDRSPNSGLPGDMGVANDPDSGLGAPAARAALSRRGSPYVWGAKGPNQFDCSGLTKWAWGQVGVTLGNDTYSQINEGVPVPQGQVRAGDLIFPLDAFGEGGRSGPGHVQLAISPTQVVHAPQPGDAVKVAGMPSRYIARRPR</sequence>
<reference evidence="6 7" key="1">
    <citation type="submission" date="2015-03" db="EMBL/GenBank/DDBJ databases">
        <authorList>
            <person name="Urmite Genomes"/>
        </authorList>
    </citation>
    <scope>NUCLEOTIDE SEQUENCE [LARGE SCALE GENOMIC DNA]</scope>
    <source>
        <strain evidence="6 7">CSUR P1491</strain>
    </source>
</reference>
<dbReference type="SUPFAM" id="SSF54001">
    <property type="entry name" value="Cysteine proteinases"/>
    <property type="match status" value="1"/>
</dbReference>
<protein>
    <submittedName>
        <fullName evidence="6">NLP/P60 protein</fullName>
    </submittedName>
</protein>
<gene>
    <name evidence="6" type="ORF">BN1232_06076</name>
</gene>
<dbReference type="Pfam" id="PF00877">
    <property type="entry name" value="NLPC_P60"/>
    <property type="match status" value="1"/>
</dbReference>
<evidence type="ECO:0000313" key="7">
    <source>
        <dbReference type="Proteomes" id="UP000199251"/>
    </source>
</evidence>
<comment type="similarity">
    <text evidence="1">Belongs to the peptidase C40 family.</text>
</comment>
<dbReference type="EMBL" id="CTEE01000002">
    <property type="protein sequence ID" value="CQD24152.1"/>
    <property type="molecule type" value="Genomic_DNA"/>
</dbReference>
<dbReference type="AlphaFoldDB" id="A0A0E4H1X4"/>
<organism evidence="6 7">
    <name type="scientific">Mycobacterium lentiflavum</name>
    <dbReference type="NCBI Taxonomy" id="141349"/>
    <lineage>
        <taxon>Bacteria</taxon>
        <taxon>Bacillati</taxon>
        <taxon>Actinomycetota</taxon>
        <taxon>Actinomycetes</taxon>
        <taxon>Mycobacteriales</taxon>
        <taxon>Mycobacteriaceae</taxon>
        <taxon>Mycobacterium</taxon>
        <taxon>Mycobacterium simiae complex</taxon>
    </lineage>
</organism>
<dbReference type="PANTHER" id="PTHR47359">
    <property type="entry name" value="PEPTIDOGLYCAN DL-ENDOPEPTIDASE CWLO"/>
    <property type="match status" value="1"/>
</dbReference>
<evidence type="ECO:0000256" key="1">
    <source>
        <dbReference type="ARBA" id="ARBA00007074"/>
    </source>
</evidence>
<dbReference type="GO" id="GO:0008234">
    <property type="term" value="F:cysteine-type peptidase activity"/>
    <property type="evidence" value="ECO:0007669"/>
    <property type="project" value="UniProtKB-KW"/>
</dbReference>
<feature type="domain" description="NlpC/P60" evidence="5">
    <location>
        <begin position="231"/>
        <end position="352"/>
    </location>
</feature>
<dbReference type="PANTHER" id="PTHR47359:SF3">
    <property type="entry name" value="NLP_P60 DOMAIN-CONTAINING PROTEIN-RELATED"/>
    <property type="match status" value="1"/>
</dbReference>
<evidence type="ECO:0000313" key="6">
    <source>
        <dbReference type="EMBL" id="CQD24152.1"/>
    </source>
</evidence>
<keyword evidence="3" id="KW-0378">Hydrolase</keyword>
<dbReference type="InterPro" id="IPR038765">
    <property type="entry name" value="Papain-like_cys_pep_sf"/>
</dbReference>
<evidence type="ECO:0000256" key="4">
    <source>
        <dbReference type="ARBA" id="ARBA00022807"/>
    </source>
</evidence>
<accession>A0A0E4H1X4</accession>
<dbReference type="Gene3D" id="3.90.1720.10">
    <property type="entry name" value="endopeptidase domain like (from Nostoc punctiforme)"/>
    <property type="match status" value="1"/>
</dbReference>
<evidence type="ECO:0000256" key="2">
    <source>
        <dbReference type="ARBA" id="ARBA00022670"/>
    </source>
</evidence>
<dbReference type="InterPro" id="IPR000064">
    <property type="entry name" value="NLP_P60_dom"/>
</dbReference>
<dbReference type="Proteomes" id="UP000199251">
    <property type="component" value="Unassembled WGS sequence"/>
</dbReference>
<dbReference type="STRING" id="141349.BN1232_06076"/>
<evidence type="ECO:0000259" key="5">
    <source>
        <dbReference type="PROSITE" id="PS51935"/>
    </source>
</evidence>